<proteinExistence type="predicted"/>
<keyword evidence="1" id="KW-0238">DNA-binding</keyword>
<dbReference type="EMBL" id="GDJX01012030">
    <property type="protein sequence ID" value="JAT55906.1"/>
    <property type="molecule type" value="Transcribed_RNA"/>
</dbReference>
<organism evidence="1">
    <name type="scientific">Anthurium amnicola</name>
    <dbReference type="NCBI Taxonomy" id="1678845"/>
    <lineage>
        <taxon>Eukaryota</taxon>
        <taxon>Viridiplantae</taxon>
        <taxon>Streptophyta</taxon>
        <taxon>Embryophyta</taxon>
        <taxon>Tracheophyta</taxon>
        <taxon>Spermatophyta</taxon>
        <taxon>Magnoliopsida</taxon>
        <taxon>Liliopsida</taxon>
        <taxon>Araceae</taxon>
        <taxon>Pothoideae</taxon>
        <taxon>Potheae</taxon>
        <taxon>Anthurium</taxon>
    </lineage>
</organism>
<protein>
    <submittedName>
        <fullName evidence="1">Putative DNA-binding protein SNT1</fullName>
    </submittedName>
</protein>
<name>A0A1D1YMN1_9ARAE</name>
<sequence length="118" mass="12813">VATYTNHSQVTFSSAWLLSTCAPLPELPIPAFLRTLEIRPFGPDELRRTKPLPGFPSSSFPVSTCPPLLFPFFHPPFVSPPSPPQTSPRNLQKGAAKPSFAINAGITVQRRASCSVLL</sequence>
<reference evidence="1" key="1">
    <citation type="submission" date="2015-07" db="EMBL/GenBank/DDBJ databases">
        <title>Transcriptome Assembly of Anthurium amnicola.</title>
        <authorList>
            <person name="Suzuki J."/>
        </authorList>
    </citation>
    <scope>NUCLEOTIDE SEQUENCE</scope>
</reference>
<evidence type="ECO:0000313" key="1">
    <source>
        <dbReference type="EMBL" id="JAT55906.1"/>
    </source>
</evidence>
<feature type="non-terminal residue" evidence="1">
    <location>
        <position position="118"/>
    </location>
</feature>
<dbReference type="AlphaFoldDB" id="A0A1D1YMN1"/>
<dbReference type="GO" id="GO:0003677">
    <property type="term" value="F:DNA binding"/>
    <property type="evidence" value="ECO:0007669"/>
    <property type="project" value="UniProtKB-KW"/>
</dbReference>
<gene>
    <name evidence="1" type="primary">SNT1</name>
    <name evidence="1" type="ORF">g.80048</name>
</gene>
<feature type="non-terminal residue" evidence="1">
    <location>
        <position position="1"/>
    </location>
</feature>
<accession>A0A1D1YMN1</accession>